<dbReference type="GO" id="GO:0005737">
    <property type="term" value="C:cytoplasm"/>
    <property type="evidence" value="ECO:0007669"/>
    <property type="project" value="TreeGrafter"/>
</dbReference>
<dbReference type="Pfam" id="PF00107">
    <property type="entry name" value="ADH_zinc_N"/>
    <property type="match status" value="1"/>
</dbReference>
<dbReference type="InterPro" id="IPR002328">
    <property type="entry name" value="ADH_Zn_CS"/>
</dbReference>
<evidence type="ECO:0000259" key="8">
    <source>
        <dbReference type="SMART" id="SM00829"/>
    </source>
</evidence>
<gene>
    <name evidence="9" type="ORF">RSO01_27190</name>
</gene>
<comment type="similarity">
    <text evidence="2 7">Belongs to the zinc-containing alcohol dehydrogenase family.</text>
</comment>
<dbReference type="SMART" id="SM00829">
    <property type="entry name" value="PKS_ER"/>
    <property type="match status" value="1"/>
</dbReference>
<dbReference type="Proteomes" id="UP000321058">
    <property type="component" value="Unassembled WGS sequence"/>
</dbReference>
<reference evidence="9 10" key="1">
    <citation type="submission" date="2019-07" db="EMBL/GenBank/DDBJ databases">
        <title>Whole genome shotgun sequence of Reyranella soli NBRC 108950.</title>
        <authorList>
            <person name="Hosoyama A."/>
            <person name="Uohara A."/>
            <person name="Ohji S."/>
            <person name="Ichikawa N."/>
        </authorList>
    </citation>
    <scope>NUCLEOTIDE SEQUENCE [LARGE SCALE GENOMIC DNA]</scope>
    <source>
        <strain evidence="9 10">NBRC 108950</strain>
    </source>
</reference>
<keyword evidence="10" id="KW-1185">Reference proteome</keyword>
<accession>A0A512N9E9</accession>
<dbReference type="EC" id="1.1.1.1" evidence="3"/>
<dbReference type="SUPFAM" id="SSF50129">
    <property type="entry name" value="GroES-like"/>
    <property type="match status" value="1"/>
</dbReference>
<dbReference type="GO" id="GO:0004022">
    <property type="term" value="F:alcohol dehydrogenase (NAD+) activity"/>
    <property type="evidence" value="ECO:0007669"/>
    <property type="project" value="UniProtKB-EC"/>
</dbReference>
<dbReference type="InterPro" id="IPR036291">
    <property type="entry name" value="NAD(P)-bd_dom_sf"/>
</dbReference>
<evidence type="ECO:0000256" key="5">
    <source>
        <dbReference type="ARBA" id="ARBA00022833"/>
    </source>
</evidence>
<keyword evidence="6" id="KW-0560">Oxidoreductase</keyword>
<protein>
    <recommendedName>
        <fullName evidence="3">alcohol dehydrogenase</fullName>
        <ecNumber evidence="3">1.1.1.1</ecNumber>
    </recommendedName>
</protein>
<keyword evidence="4 7" id="KW-0479">Metal-binding</keyword>
<evidence type="ECO:0000313" key="9">
    <source>
        <dbReference type="EMBL" id="GEP55553.1"/>
    </source>
</evidence>
<dbReference type="InterPro" id="IPR011032">
    <property type="entry name" value="GroES-like_sf"/>
</dbReference>
<dbReference type="EMBL" id="BKAJ01000038">
    <property type="protein sequence ID" value="GEP55553.1"/>
    <property type="molecule type" value="Genomic_DNA"/>
</dbReference>
<dbReference type="InterPro" id="IPR013149">
    <property type="entry name" value="ADH-like_C"/>
</dbReference>
<evidence type="ECO:0000256" key="1">
    <source>
        <dbReference type="ARBA" id="ARBA00001947"/>
    </source>
</evidence>
<evidence type="ECO:0000256" key="6">
    <source>
        <dbReference type="ARBA" id="ARBA00023002"/>
    </source>
</evidence>
<dbReference type="PROSITE" id="PS00059">
    <property type="entry name" value="ADH_ZINC"/>
    <property type="match status" value="1"/>
</dbReference>
<dbReference type="PANTHER" id="PTHR42940:SF8">
    <property type="entry name" value="VACUOLAR PROTEIN SORTING-ASSOCIATED PROTEIN 11"/>
    <property type="match status" value="1"/>
</dbReference>
<organism evidence="9 10">
    <name type="scientific">Reyranella soli</name>
    <dbReference type="NCBI Taxonomy" id="1230389"/>
    <lineage>
        <taxon>Bacteria</taxon>
        <taxon>Pseudomonadati</taxon>
        <taxon>Pseudomonadota</taxon>
        <taxon>Alphaproteobacteria</taxon>
        <taxon>Hyphomicrobiales</taxon>
        <taxon>Reyranellaceae</taxon>
        <taxon>Reyranella</taxon>
    </lineage>
</organism>
<comment type="cofactor">
    <cofactor evidence="1 7">
        <name>Zn(2+)</name>
        <dbReference type="ChEBI" id="CHEBI:29105"/>
    </cofactor>
</comment>
<dbReference type="PANTHER" id="PTHR42940">
    <property type="entry name" value="ALCOHOL DEHYDROGENASE 1-RELATED"/>
    <property type="match status" value="1"/>
</dbReference>
<evidence type="ECO:0000256" key="2">
    <source>
        <dbReference type="ARBA" id="ARBA00008072"/>
    </source>
</evidence>
<keyword evidence="5 7" id="KW-0862">Zinc</keyword>
<evidence type="ECO:0000256" key="4">
    <source>
        <dbReference type="ARBA" id="ARBA00022723"/>
    </source>
</evidence>
<proteinExistence type="inferred from homology"/>
<dbReference type="OrthoDB" id="4190732at2"/>
<feature type="domain" description="Enoyl reductase (ER)" evidence="8">
    <location>
        <begin position="10"/>
        <end position="343"/>
    </location>
</feature>
<dbReference type="InterPro" id="IPR002364">
    <property type="entry name" value="Quin_OxRdtase/zeta-crystal_CS"/>
</dbReference>
<evidence type="ECO:0000256" key="7">
    <source>
        <dbReference type="RuleBase" id="RU361277"/>
    </source>
</evidence>
<dbReference type="AlphaFoldDB" id="A0A512N9E9"/>
<dbReference type="InterPro" id="IPR013154">
    <property type="entry name" value="ADH-like_N"/>
</dbReference>
<dbReference type="SUPFAM" id="SSF51735">
    <property type="entry name" value="NAD(P)-binding Rossmann-fold domains"/>
    <property type="match status" value="1"/>
</dbReference>
<dbReference type="GO" id="GO:0008270">
    <property type="term" value="F:zinc ion binding"/>
    <property type="evidence" value="ECO:0007669"/>
    <property type="project" value="InterPro"/>
</dbReference>
<evidence type="ECO:0000256" key="3">
    <source>
        <dbReference type="ARBA" id="ARBA00013190"/>
    </source>
</evidence>
<dbReference type="PROSITE" id="PS01162">
    <property type="entry name" value="QOR_ZETA_CRYSTAL"/>
    <property type="match status" value="1"/>
</dbReference>
<evidence type="ECO:0000313" key="10">
    <source>
        <dbReference type="Proteomes" id="UP000321058"/>
    </source>
</evidence>
<dbReference type="RefSeq" id="WP_147149635.1">
    <property type="nucleotide sequence ID" value="NZ_BKAJ01000038.1"/>
</dbReference>
<dbReference type="Pfam" id="PF08240">
    <property type="entry name" value="ADH_N"/>
    <property type="match status" value="1"/>
</dbReference>
<sequence length="347" mass="36395">MRAVIAERTGPPSVLRVAEVAAREPGPREVRIAVAACGVCFHDVVVRNGTFRRGVEMPVILGHEVAGTIDRLGSEVTGLRVGDLVATTIHSHVCGHCRHCRRGRENSCPERVFLGDAGLNGGYAELVCVDADAALPVPAGVTADEAAIVACTIGTELNAVRDVGQVRLGERVLVTGAGGGLGLHGVQLARLAGAFTIAVTTNAGKAARIREAGADEVVVFGRGEDFSAEIRRLTGGKGVDVVIDNVGSPVFEAVRRSAAYDARIVLVGQLTGDFVTFNPAQLFLRNVSILSAKGVSRSQLEDALELVARKRIKPVVERAYRLEEAALAHGMVEAGLATGRLLLKPAL</sequence>
<dbReference type="Gene3D" id="3.90.180.10">
    <property type="entry name" value="Medium-chain alcohol dehydrogenases, catalytic domain"/>
    <property type="match status" value="1"/>
</dbReference>
<comment type="caution">
    <text evidence="9">The sequence shown here is derived from an EMBL/GenBank/DDBJ whole genome shotgun (WGS) entry which is preliminary data.</text>
</comment>
<dbReference type="InterPro" id="IPR020843">
    <property type="entry name" value="ER"/>
</dbReference>
<name>A0A512N9E9_9HYPH</name>